<feature type="binding site" evidence="15">
    <location>
        <position position="152"/>
    </location>
    <ligand>
        <name>a divalent metal cation</name>
        <dbReference type="ChEBI" id="CHEBI:60240"/>
    </ligand>
</feature>
<gene>
    <name evidence="17" type="ORF">AAG570_009336</name>
</gene>
<evidence type="ECO:0000259" key="16">
    <source>
        <dbReference type="Pfam" id="PF08450"/>
    </source>
</evidence>
<dbReference type="FunFam" id="2.120.10.30:FF:000027">
    <property type="entry name" value="Regucalcin homologue"/>
    <property type="match status" value="1"/>
</dbReference>
<comment type="cofactor">
    <cofactor evidence="4">
        <name>Mg(2+)</name>
        <dbReference type="ChEBI" id="CHEBI:18420"/>
    </cofactor>
</comment>
<evidence type="ECO:0000256" key="13">
    <source>
        <dbReference type="ARBA" id="ARBA00032464"/>
    </source>
</evidence>
<evidence type="ECO:0000256" key="9">
    <source>
        <dbReference type="ARBA" id="ARBA00022490"/>
    </source>
</evidence>
<evidence type="ECO:0000256" key="2">
    <source>
        <dbReference type="ARBA" id="ARBA00001913"/>
    </source>
</evidence>
<dbReference type="InterPro" id="IPR013658">
    <property type="entry name" value="SGL"/>
</dbReference>
<comment type="caution">
    <text evidence="17">The sequence shown here is derived from an EMBL/GenBank/DDBJ whole genome shotgun (WGS) entry which is preliminary data.</text>
</comment>
<sequence length="302" mass="33515">IKQISEPHLHGEGPHWSINEQALYYVDIARFTIHRYEPNNNNHTSLALNKPVSVIIPLNAKDKFVIGYGKSISTLTWDGASPIYKLEEHVEVDKDKPANRFNDGKADVLGNLWIGTMGNEKAGVVEMNQGSLYKFSKDCNVRKFISPVSISNGIAWNKANTLMYYIDSPTRRIDVFNFDANKGNISNRRVLFDFEKNGILGVPDGMTIDNNDNLWIACWGGSKVIQVSGRGKLLRSIELPVERVTSVAFGGNNLSTLYVTTMKAGLSSEKQSRQPNAGALFAIEHLGITGTPSKPIKIECLY</sequence>
<proteinExistence type="inferred from homology"/>
<dbReference type="Pfam" id="PF08450">
    <property type="entry name" value="SGL"/>
    <property type="match status" value="1"/>
</dbReference>
<keyword evidence="9" id="KW-0963">Cytoplasm</keyword>
<comment type="similarity">
    <text evidence="6">Belongs to the SMP-30/CGR1 family.</text>
</comment>
<dbReference type="EMBL" id="JBFDAA010000004">
    <property type="protein sequence ID" value="KAL1137640.1"/>
    <property type="molecule type" value="Genomic_DNA"/>
</dbReference>
<evidence type="ECO:0000313" key="18">
    <source>
        <dbReference type="Proteomes" id="UP001558652"/>
    </source>
</evidence>
<evidence type="ECO:0000256" key="1">
    <source>
        <dbReference type="ARBA" id="ARBA00001589"/>
    </source>
</evidence>
<dbReference type="SUPFAM" id="SSF63829">
    <property type="entry name" value="Calcium-dependent phosphotriesterase"/>
    <property type="match status" value="1"/>
</dbReference>
<evidence type="ECO:0000256" key="8">
    <source>
        <dbReference type="ARBA" id="ARBA00016808"/>
    </source>
</evidence>
<dbReference type="InterPro" id="IPR005511">
    <property type="entry name" value="SMP-30"/>
</dbReference>
<comment type="cofactor">
    <cofactor evidence="3">
        <name>Mn(2+)</name>
        <dbReference type="ChEBI" id="CHEBI:29035"/>
    </cofactor>
</comment>
<evidence type="ECO:0000256" key="3">
    <source>
        <dbReference type="ARBA" id="ARBA00001936"/>
    </source>
</evidence>
<keyword evidence="10 15" id="KW-0479">Metal-binding</keyword>
<feature type="binding site" evidence="15">
    <location>
        <position position="12"/>
    </location>
    <ligand>
        <name>a divalent metal cation</name>
        <dbReference type="ChEBI" id="CHEBI:60240"/>
    </ligand>
</feature>
<comment type="cofactor">
    <cofactor evidence="2">
        <name>Ca(2+)</name>
        <dbReference type="ChEBI" id="CHEBI:29108"/>
    </cofactor>
</comment>
<name>A0ABD0YNT2_9HEMI</name>
<evidence type="ECO:0000256" key="15">
    <source>
        <dbReference type="PIRSR" id="PIRSR605511-2"/>
    </source>
</evidence>
<evidence type="ECO:0000256" key="14">
    <source>
        <dbReference type="PIRSR" id="PIRSR605511-1"/>
    </source>
</evidence>
<evidence type="ECO:0000256" key="6">
    <source>
        <dbReference type="ARBA" id="ARBA00008853"/>
    </source>
</evidence>
<comment type="subcellular location">
    <subcellularLocation>
        <location evidence="5">Cytoplasm</location>
    </subcellularLocation>
</comment>
<keyword evidence="15" id="KW-0862">Zinc</keyword>
<feature type="domain" description="SMP-30/Gluconolactonase/LRE-like region" evidence="16">
    <location>
        <begin position="11"/>
        <end position="262"/>
    </location>
</feature>
<feature type="binding site" evidence="15">
    <location>
        <position position="102"/>
    </location>
    <ligand>
        <name>substrate</name>
    </ligand>
</feature>
<dbReference type="PRINTS" id="PR01790">
    <property type="entry name" value="SMP30FAMILY"/>
</dbReference>
<evidence type="ECO:0000256" key="12">
    <source>
        <dbReference type="ARBA" id="ARBA00022837"/>
    </source>
</evidence>
<keyword evidence="11" id="KW-0378">Hydrolase</keyword>
<keyword evidence="12" id="KW-0106">Calcium</keyword>
<dbReference type="GO" id="GO:0046872">
    <property type="term" value="F:metal ion binding"/>
    <property type="evidence" value="ECO:0007669"/>
    <property type="project" value="UniProtKB-KW"/>
</dbReference>
<evidence type="ECO:0000313" key="17">
    <source>
        <dbReference type="EMBL" id="KAL1137640.1"/>
    </source>
</evidence>
<feature type="active site" description="Proton donor/acceptor" evidence="14">
    <location>
        <position position="204"/>
    </location>
</feature>
<evidence type="ECO:0000256" key="7">
    <source>
        <dbReference type="ARBA" id="ARBA00013227"/>
    </source>
</evidence>
<dbReference type="PANTHER" id="PTHR10907:SF66">
    <property type="entry name" value="MIP34848P1-RELATED"/>
    <property type="match status" value="1"/>
</dbReference>
<feature type="binding site" evidence="15">
    <location>
        <position position="120"/>
    </location>
    <ligand>
        <name>substrate</name>
    </ligand>
</feature>
<organism evidence="17 18">
    <name type="scientific">Ranatra chinensis</name>
    <dbReference type="NCBI Taxonomy" id="642074"/>
    <lineage>
        <taxon>Eukaryota</taxon>
        <taxon>Metazoa</taxon>
        <taxon>Ecdysozoa</taxon>
        <taxon>Arthropoda</taxon>
        <taxon>Hexapoda</taxon>
        <taxon>Insecta</taxon>
        <taxon>Pterygota</taxon>
        <taxon>Neoptera</taxon>
        <taxon>Paraneoptera</taxon>
        <taxon>Hemiptera</taxon>
        <taxon>Heteroptera</taxon>
        <taxon>Panheteroptera</taxon>
        <taxon>Nepomorpha</taxon>
        <taxon>Nepidae</taxon>
        <taxon>Ranatrinae</taxon>
        <taxon>Ranatra</taxon>
    </lineage>
</organism>
<dbReference type="Gene3D" id="2.120.10.30">
    <property type="entry name" value="TolB, C-terminal domain"/>
    <property type="match status" value="1"/>
</dbReference>
<evidence type="ECO:0000256" key="5">
    <source>
        <dbReference type="ARBA" id="ARBA00004496"/>
    </source>
</evidence>
<keyword evidence="18" id="KW-1185">Reference proteome</keyword>
<dbReference type="GO" id="GO:0005737">
    <property type="term" value="C:cytoplasm"/>
    <property type="evidence" value="ECO:0007669"/>
    <property type="project" value="UniProtKB-SubCell"/>
</dbReference>
<accession>A0ABD0YNT2</accession>
<dbReference type="GO" id="GO:0004341">
    <property type="term" value="F:gluconolactonase activity"/>
    <property type="evidence" value="ECO:0007669"/>
    <property type="project" value="UniProtKB-EC"/>
</dbReference>
<dbReference type="EC" id="3.1.1.17" evidence="7"/>
<evidence type="ECO:0000256" key="4">
    <source>
        <dbReference type="ARBA" id="ARBA00001946"/>
    </source>
</evidence>
<dbReference type="Proteomes" id="UP001558652">
    <property type="component" value="Unassembled WGS sequence"/>
</dbReference>
<reference evidence="17 18" key="1">
    <citation type="submission" date="2024-07" db="EMBL/GenBank/DDBJ databases">
        <title>Chromosome-level genome assembly of the water stick insect Ranatra chinensis (Heteroptera: Nepidae).</title>
        <authorList>
            <person name="Liu X."/>
        </authorList>
    </citation>
    <scope>NUCLEOTIDE SEQUENCE [LARGE SCALE GENOMIC DNA]</scope>
    <source>
        <strain evidence="17">Cailab_2021Rc</strain>
        <tissue evidence="17">Muscle</tissue>
    </source>
</reference>
<dbReference type="InterPro" id="IPR011042">
    <property type="entry name" value="6-blade_b-propeller_TolB-like"/>
</dbReference>
<dbReference type="PANTHER" id="PTHR10907">
    <property type="entry name" value="REGUCALCIN"/>
    <property type="match status" value="1"/>
</dbReference>
<dbReference type="PRINTS" id="PR01791">
    <property type="entry name" value="REGUCALCIN"/>
</dbReference>
<comment type="catalytic activity">
    <reaction evidence="1">
        <text>D-glucono-1,5-lactone + H2O = D-gluconate + H(+)</text>
        <dbReference type="Rhea" id="RHEA:10440"/>
        <dbReference type="ChEBI" id="CHEBI:15377"/>
        <dbReference type="ChEBI" id="CHEBI:15378"/>
        <dbReference type="ChEBI" id="CHEBI:16217"/>
        <dbReference type="ChEBI" id="CHEBI:18391"/>
        <dbReference type="EC" id="3.1.1.17"/>
    </reaction>
</comment>
<comment type="cofactor">
    <cofactor evidence="15">
        <name>Zn(2+)</name>
        <dbReference type="ChEBI" id="CHEBI:29105"/>
    </cofactor>
    <text evidence="15">Binds 1 divalent metal cation per subunit.</text>
</comment>
<dbReference type="InterPro" id="IPR008367">
    <property type="entry name" value="Regucalcin"/>
</dbReference>
<feature type="binding site" evidence="15">
    <location>
        <position position="100"/>
    </location>
    <ligand>
        <name>substrate</name>
    </ligand>
</feature>
<evidence type="ECO:0000256" key="10">
    <source>
        <dbReference type="ARBA" id="ARBA00022723"/>
    </source>
</evidence>
<dbReference type="AlphaFoldDB" id="A0ABD0YNT2"/>
<protein>
    <recommendedName>
        <fullName evidence="8">Regucalcin</fullName>
        <ecNumber evidence="7">3.1.1.17</ecNumber>
    </recommendedName>
    <alternativeName>
        <fullName evidence="13">Gluconolactonase</fullName>
    </alternativeName>
</protein>
<feature type="binding site" evidence="15">
    <location>
        <position position="204"/>
    </location>
    <ligand>
        <name>a divalent metal cation</name>
        <dbReference type="ChEBI" id="CHEBI:60240"/>
    </ligand>
</feature>
<evidence type="ECO:0000256" key="11">
    <source>
        <dbReference type="ARBA" id="ARBA00022801"/>
    </source>
</evidence>
<feature type="non-terminal residue" evidence="17">
    <location>
        <position position="1"/>
    </location>
</feature>